<dbReference type="AlphaFoldDB" id="L1J6V6"/>
<evidence type="ECO:0000256" key="1">
    <source>
        <dbReference type="SAM" id="MobiDB-lite"/>
    </source>
</evidence>
<keyword evidence="5" id="KW-1185">Reference proteome</keyword>
<proteinExistence type="predicted"/>
<dbReference type="KEGG" id="gtt:GUITHDRAFT_153047"/>
<protein>
    <submittedName>
        <fullName evidence="3 4">Uncharacterized protein</fullName>
    </submittedName>
</protein>
<dbReference type="PaxDb" id="55529-EKX44082"/>
<evidence type="ECO:0000256" key="2">
    <source>
        <dbReference type="SAM" id="SignalP"/>
    </source>
</evidence>
<accession>L1J6V6</accession>
<sequence>MFPTGSRALLLLLSATTACEAFVQVGNVGLSLRSARSPCSTSISMSASSSASLHRRQVLVALTAITPLALVKDASAADKSEGGKPAGESEGATAMQECDSKPKPKGEEICEVDY</sequence>
<feature type="region of interest" description="Disordered" evidence="1">
    <location>
        <begin position="75"/>
        <end position="114"/>
    </location>
</feature>
<organism evidence="3">
    <name type="scientific">Guillardia theta (strain CCMP2712)</name>
    <name type="common">Cryptophyte</name>
    <dbReference type="NCBI Taxonomy" id="905079"/>
    <lineage>
        <taxon>Eukaryota</taxon>
        <taxon>Cryptophyceae</taxon>
        <taxon>Pyrenomonadales</taxon>
        <taxon>Geminigeraceae</taxon>
        <taxon>Guillardia</taxon>
    </lineage>
</organism>
<reference evidence="5" key="2">
    <citation type="submission" date="2012-11" db="EMBL/GenBank/DDBJ databases">
        <authorList>
            <person name="Kuo A."/>
            <person name="Curtis B.A."/>
            <person name="Tanifuji G."/>
            <person name="Burki F."/>
            <person name="Gruber A."/>
            <person name="Irimia M."/>
            <person name="Maruyama S."/>
            <person name="Arias M.C."/>
            <person name="Ball S.G."/>
            <person name="Gile G.H."/>
            <person name="Hirakawa Y."/>
            <person name="Hopkins J.F."/>
            <person name="Rensing S.A."/>
            <person name="Schmutz J."/>
            <person name="Symeonidi A."/>
            <person name="Elias M."/>
            <person name="Eveleigh R.J."/>
            <person name="Herman E.K."/>
            <person name="Klute M.J."/>
            <person name="Nakayama T."/>
            <person name="Obornik M."/>
            <person name="Reyes-Prieto A."/>
            <person name="Armbrust E.V."/>
            <person name="Aves S.J."/>
            <person name="Beiko R.G."/>
            <person name="Coutinho P."/>
            <person name="Dacks J.B."/>
            <person name="Durnford D.G."/>
            <person name="Fast N.M."/>
            <person name="Green B.R."/>
            <person name="Grisdale C."/>
            <person name="Hempe F."/>
            <person name="Henrissat B."/>
            <person name="Hoppner M.P."/>
            <person name="Ishida K.-I."/>
            <person name="Kim E."/>
            <person name="Koreny L."/>
            <person name="Kroth P.G."/>
            <person name="Liu Y."/>
            <person name="Malik S.-B."/>
            <person name="Maier U.G."/>
            <person name="McRose D."/>
            <person name="Mock T."/>
            <person name="Neilson J.A."/>
            <person name="Onodera N.T."/>
            <person name="Poole A.M."/>
            <person name="Pritham E.J."/>
            <person name="Richards T.A."/>
            <person name="Rocap G."/>
            <person name="Roy S.W."/>
            <person name="Sarai C."/>
            <person name="Schaack S."/>
            <person name="Shirato S."/>
            <person name="Slamovits C.H."/>
            <person name="Spencer D.F."/>
            <person name="Suzuki S."/>
            <person name="Worden A.Z."/>
            <person name="Zauner S."/>
            <person name="Barry K."/>
            <person name="Bell C."/>
            <person name="Bharti A.K."/>
            <person name="Crow J.A."/>
            <person name="Grimwood J."/>
            <person name="Kramer R."/>
            <person name="Lindquist E."/>
            <person name="Lucas S."/>
            <person name="Salamov A."/>
            <person name="McFadden G.I."/>
            <person name="Lane C.E."/>
            <person name="Keeling P.J."/>
            <person name="Gray M.W."/>
            <person name="Grigoriev I.V."/>
            <person name="Archibald J.M."/>
        </authorList>
    </citation>
    <scope>NUCLEOTIDE SEQUENCE</scope>
    <source>
        <strain evidence="5">CCMP2712</strain>
    </source>
</reference>
<feature type="signal peptide" evidence="2">
    <location>
        <begin position="1"/>
        <end position="21"/>
    </location>
</feature>
<evidence type="ECO:0000313" key="4">
    <source>
        <dbReference type="EnsemblProtists" id="EKX44082"/>
    </source>
</evidence>
<dbReference type="HOGENOM" id="CLU_2125826_0_0_1"/>
<keyword evidence="2" id="KW-0732">Signal</keyword>
<reference evidence="4" key="3">
    <citation type="submission" date="2016-03" db="UniProtKB">
        <authorList>
            <consortium name="EnsemblProtists"/>
        </authorList>
    </citation>
    <scope>IDENTIFICATION</scope>
</reference>
<evidence type="ECO:0000313" key="3">
    <source>
        <dbReference type="EMBL" id="EKX44082.1"/>
    </source>
</evidence>
<dbReference type="Proteomes" id="UP000011087">
    <property type="component" value="Unassembled WGS sequence"/>
</dbReference>
<feature type="chain" id="PRO_5008770938" evidence="2">
    <location>
        <begin position="22"/>
        <end position="114"/>
    </location>
</feature>
<gene>
    <name evidence="3" type="ORF">GUITHDRAFT_153047</name>
</gene>
<dbReference type="GeneID" id="17300836"/>
<dbReference type="EMBL" id="JH993006">
    <property type="protein sequence ID" value="EKX44082.1"/>
    <property type="molecule type" value="Genomic_DNA"/>
</dbReference>
<feature type="compositionally biased region" description="Basic and acidic residues" evidence="1">
    <location>
        <begin position="98"/>
        <end position="108"/>
    </location>
</feature>
<reference evidence="3 5" key="1">
    <citation type="journal article" date="2012" name="Nature">
        <title>Algal genomes reveal evolutionary mosaicism and the fate of nucleomorphs.</title>
        <authorList>
            <consortium name="DOE Joint Genome Institute"/>
            <person name="Curtis B.A."/>
            <person name="Tanifuji G."/>
            <person name="Burki F."/>
            <person name="Gruber A."/>
            <person name="Irimia M."/>
            <person name="Maruyama S."/>
            <person name="Arias M.C."/>
            <person name="Ball S.G."/>
            <person name="Gile G.H."/>
            <person name="Hirakawa Y."/>
            <person name="Hopkins J.F."/>
            <person name="Kuo A."/>
            <person name="Rensing S.A."/>
            <person name="Schmutz J."/>
            <person name="Symeonidi A."/>
            <person name="Elias M."/>
            <person name="Eveleigh R.J."/>
            <person name="Herman E.K."/>
            <person name="Klute M.J."/>
            <person name="Nakayama T."/>
            <person name="Obornik M."/>
            <person name="Reyes-Prieto A."/>
            <person name="Armbrust E.V."/>
            <person name="Aves S.J."/>
            <person name="Beiko R.G."/>
            <person name="Coutinho P."/>
            <person name="Dacks J.B."/>
            <person name="Durnford D.G."/>
            <person name="Fast N.M."/>
            <person name="Green B.R."/>
            <person name="Grisdale C.J."/>
            <person name="Hempel F."/>
            <person name="Henrissat B."/>
            <person name="Hoppner M.P."/>
            <person name="Ishida K."/>
            <person name="Kim E."/>
            <person name="Koreny L."/>
            <person name="Kroth P.G."/>
            <person name="Liu Y."/>
            <person name="Malik S.B."/>
            <person name="Maier U.G."/>
            <person name="McRose D."/>
            <person name="Mock T."/>
            <person name="Neilson J.A."/>
            <person name="Onodera N.T."/>
            <person name="Poole A.M."/>
            <person name="Pritham E.J."/>
            <person name="Richards T.A."/>
            <person name="Rocap G."/>
            <person name="Roy S.W."/>
            <person name="Sarai C."/>
            <person name="Schaack S."/>
            <person name="Shirato S."/>
            <person name="Slamovits C.H."/>
            <person name="Spencer D.F."/>
            <person name="Suzuki S."/>
            <person name="Worden A.Z."/>
            <person name="Zauner S."/>
            <person name="Barry K."/>
            <person name="Bell C."/>
            <person name="Bharti A.K."/>
            <person name="Crow J.A."/>
            <person name="Grimwood J."/>
            <person name="Kramer R."/>
            <person name="Lindquist E."/>
            <person name="Lucas S."/>
            <person name="Salamov A."/>
            <person name="McFadden G.I."/>
            <person name="Lane C.E."/>
            <person name="Keeling P.J."/>
            <person name="Gray M.W."/>
            <person name="Grigoriev I.V."/>
            <person name="Archibald J.M."/>
        </authorList>
    </citation>
    <scope>NUCLEOTIDE SEQUENCE</scope>
    <source>
        <strain evidence="3 5">CCMP2712</strain>
    </source>
</reference>
<dbReference type="EnsemblProtists" id="EKX44082">
    <property type="protein sequence ID" value="EKX44082"/>
    <property type="gene ID" value="GUITHDRAFT_153047"/>
</dbReference>
<dbReference type="RefSeq" id="XP_005831062.1">
    <property type="nucleotide sequence ID" value="XM_005831005.1"/>
</dbReference>
<name>L1J6V6_GUITC</name>
<evidence type="ECO:0000313" key="5">
    <source>
        <dbReference type="Proteomes" id="UP000011087"/>
    </source>
</evidence>
<dbReference type="PROSITE" id="PS51257">
    <property type="entry name" value="PROKAR_LIPOPROTEIN"/>
    <property type="match status" value="1"/>
</dbReference>